<gene>
    <name evidence="1" type="primary">39</name>
    <name evidence="1" type="ORF">DS6A_39</name>
</gene>
<organism evidence="1 2">
    <name type="scientific">Mycobacterium phage DS6A</name>
    <dbReference type="NCBI Taxonomy" id="45764"/>
    <lineage>
        <taxon>Viruses</taxon>
        <taxon>Duplodnaviria</taxon>
        <taxon>Heunggongvirae</taxon>
        <taxon>Uroviricota</taxon>
        <taxon>Caudoviricetes</taxon>
        <taxon>Hnatkovirus</taxon>
        <taxon>Hnatkovirus DS6A</taxon>
    </lineage>
</organism>
<accession>G8I4E9</accession>
<proteinExistence type="predicted"/>
<dbReference type="RefSeq" id="YP_009018727.1">
    <property type="nucleotide sequence ID" value="NC_023744.1"/>
</dbReference>
<sequence>MTITLKALGFTVASVHIAIDPEAIAETVALILGGDDQPGPAAPAVNRAVKRLSNGWVRRMMSTA</sequence>
<evidence type="ECO:0000313" key="1">
    <source>
        <dbReference type="EMBL" id="AER47593.1"/>
    </source>
</evidence>
<dbReference type="EMBL" id="JN698994">
    <property type="protein sequence ID" value="AER47593.1"/>
    <property type="molecule type" value="Genomic_DNA"/>
</dbReference>
<dbReference type="Pfam" id="PF24206">
    <property type="entry name" value="DUF7429"/>
    <property type="match status" value="1"/>
</dbReference>
<name>G8I4E9_9CAUD</name>
<dbReference type="InterPro" id="IPR055852">
    <property type="entry name" value="DUF7429"/>
</dbReference>
<reference evidence="1 2" key="1">
    <citation type="journal article" date="2012" name="J. Virol.">
        <title>Complete Genome Sequences of 138 Mycobacteriophages.</title>
        <authorList>
            <consortium name="the Science Education Alliance Phage Hunters Advancing Genomics and Evolutionary Science Program"/>
            <consortium name="the KwaZulu-Natal Research Institute for Tuberculosis and HIV Mycobacterial Genetics Course Students"/>
            <consortium name="the Phage Hunters Integrating Research and Education Program"/>
            <person name="Hatfull G.F."/>
        </authorList>
    </citation>
    <scope>NUCLEOTIDE SEQUENCE [LARGE SCALE GENOMIC DNA]</scope>
</reference>
<dbReference type="GeneID" id="18990037"/>
<keyword evidence="2" id="KW-1185">Reference proteome</keyword>
<protein>
    <submittedName>
        <fullName evidence="1">Uncharacterized protein</fullName>
    </submittedName>
</protein>
<dbReference type="Proteomes" id="UP000005857">
    <property type="component" value="Segment"/>
</dbReference>
<evidence type="ECO:0000313" key="2">
    <source>
        <dbReference type="Proteomes" id="UP000005857"/>
    </source>
</evidence>
<dbReference type="KEGG" id="vg:18990037"/>